<dbReference type="AlphaFoldDB" id="A0A9X3MBZ3"/>
<comment type="caution">
    <text evidence="1">The sequence shown here is derived from an EMBL/GenBank/DDBJ whole genome shotgun (WGS) entry which is preliminary data.</text>
</comment>
<dbReference type="Proteomes" id="UP001146430">
    <property type="component" value="Unassembled WGS sequence"/>
</dbReference>
<evidence type="ECO:0000313" key="1">
    <source>
        <dbReference type="EMBL" id="MCZ9307028.1"/>
    </source>
</evidence>
<gene>
    <name evidence="1" type="ORF">L8V01_05985</name>
</gene>
<reference evidence="1" key="1">
    <citation type="submission" date="2022-02" db="EMBL/GenBank/DDBJ databases">
        <title>Corynebacterium sp. from urogenital microbiome.</title>
        <authorList>
            <person name="Cappelli E.A."/>
            <person name="Ribeiro T.G."/>
            <person name="Peixe L."/>
        </authorList>
    </citation>
    <scope>NUCLEOTIDE SEQUENCE</scope>
    <source>
        <strain evidence="1">C8Ua_181</strain>
    </source>
</reference>
<name>A0A9X3MBZ3_9CORY</name>
<sequence length="86" mass="8902">MSPTEKVKEAITQGNSNPADIAQATGLGQGTVEVILAYLERSEELVRESLTSCPSGGCGSCSQAGGCSGAVAERRGPVLLQLRRRP</sequence>
<dbReference type="InterPro" id="IPR036388">
    <property type="entry name" value="WH-like_DNA-bd_sf"/>
</dbReference>
<dbReference type="Gene3D" id="1.10.10.10">
    <property type="entry name" value="Winged helix-like DNA-binding domain superfamily/Winged helix DNA-binding domain"/>
    <property type="match status" value="1"/>
</dbReference>
<organism evidence="1 2">
    <name type="scientific">Corynebacterium curieae</name>
    <dbReference type="NCBI Taxonomy" id="2913500"/>
    <lineage>
        <taxon>Bacteria</taxon>
        <taxon>Bacillati</taxon>
        <taxon>Actinomycetota</taxon>
        <taxon>Actinomycetes</taxon>
        <taxon>Mycobacteriales</taxon>
        <taxon>Corynebacteriaceae</taxon>
        <taxon>Corynebacterium</taxon>
    </lineage>
</organism>
<evidence type="ECO:0000313" key="2">
    <source>
        <dbReference type="Proteomes" id="UP001146430"/>
    </source>
</evidence>
<dbReference type="RefSeq" id="WP_269946230.1">
    <property type="nucleotide sequence ID" value="NZ_JAKMUU010000003.1"/>
</dbReference>
<proteinExistence type="predicted"/>
<dbReference type="EMBL" id="JAKMUU010000003">
    <property type="protein sequence ID" value="MCZ9307028.1"/>
    <property type="molecule type" value="Genomic_DNA"/>
</dbReference>
<accession>A0A9X3MBZ3</accession>
<protein>
    <submittedName>
        <fullName evidence="1">MarR family transcriptional regulator</fullName>
    </submittedName>
</protein>